<dbReference type="EMBL" id="CSAE01000944">
    <property type="protein sequence ID" value="COX12005.1"/>
    <property type="molecule type" value="Genomic_DNA"/>
</dbReference>
<protein>
    <recommendedName>
        <fullName evidence="7">ESAT-6-like protein</fullName>
    </recommendedName>
</protein>
<reference evidence="14" key="2">
    <citation type="submission" date="2015-03" db="EMBL/GenBank/DDBJ databases">
        <authorList>
            <person name="Murphy D."/>
        </authorList>
    </citation>
    <scope>NUCLEOTIDE SEQUENCE [LARGE SCALE GENOMIC DNA]</scope>
    <source>
        <strain evidence="14">K00500041</strain>
    </source>
</reference>
<evidence type="ECO:0000313" key="18">
    <source>
        <dbReference type="EMBL" id="REQ54073.1"/>
    </source>
</evidence>
<evidence type="ECO:0000313" key="14">
    <source>
        <dbReference type="EMBL" id="COX12005.1"/>
    </source>
</evidence>
<sequence length="100" mass="10794">MAEMKTDAATLAQEAGNFERISGDLKTQIDQVESTAGSLQGQWRGAAGTAAQAAVVRFQEAANKQKQELDEISTNIRQAGVQYSRADEEQQQALSSQMGF</sequence>
<reference evidence="18" key="6">
    <citation type="submission" date="2018-07" db="EMBL/GenBank/DDBJ databases">
        <authorList>
            <person name="Shah S."/>
            <person name="Brown T."/>
            <person name="Auld S."/>
            <person name="Bratton K."/>
            <person name="Narechania A."/>
            <person name="Mathema B."/>
            <person name="Gandhi N."/>
        </authorList>
    </citation>
    <scope>NUCLEOTIDE SEQUENCE</scope>
    <source>
        <strain evidence="18">32301_S10</strain>
    </source>
</reference>
<evidence type="ECO:0000313" key="12">
    <source>
        <dbReference type="EMBL" id="CNV55875.1"/>
    </source>
</evidence>
<reference evidence="18 28" key="4">
    <citation type="journal article" date="2017" name="N. Engl. J. Med.">
        <title>Transmission of Extensively Drug-Resistant Tuberculosis in South Africa.</title>
        <authorList>
            <person name="Shah N.S."/>
            <person name="Auld S.C."/>
            <person name="Brust J.C."/>
            <person name="Mathema B."/>
            <person name="Ismail N."/>
            <person name="Moodley P."/>
            <person name="Mlisana K."/>
            <person name="Allana S."/>
            <person name="Campbell A."/>
            <person name="Mthiyane T."/>
            <person name="Morris N."/>
            <person name="Mpangase P."/>
            <person name="van der Meulen H."/>
            <person name="Omar S.V."/>
            <person name="Brown T.S."/>
            <person name="Narechania A."/>
            <person name="Shaskina E."/>
            <person name="Kapwata T."/>
            <person name="Kreiswirth B."/>
            <person name="Gandhi N.R."/>
        </authorList>
    </citation>
    <scope>NUCLEOTIDE SEQUENCE [LARGE SCALE GENOMIC DNA]</scope>
    <source>
        <strain evidence="18 28">32301_S10</strain>
    </source>
</reference>
<reference evidence="17 30" key="8">
    <citation type="submission" date="2021-03" db="EMBL/GenBank/DDBJ databases">
        <title>Whole Genome Sequencing of Mycobacterium tuberculosis clinical isolates from Arunachal Pradesh, India.</title>
        <authorList>
            <person name="Singh S."/>
            <person name="Mudliar S.R."/>
            <person name="Kulsum U."/>
            <person name="Rufai S.B."/>
            <person name="Singh P.K."/>
            <person name="Umpo M."/>
            <person name="Nyori M."/>
        </authorList>
    </citation>
    <scope>NUCLEOTIDE SEQUENCE [LARGE SCALE GENOMIC DNA]</scope>
    <source>
        <strain evidence="17 30">OMICS/BPL/0142/20/SP</strain>
    </source>
</reference>
<evidence type="ECO:0000313" key="15">
    <source>
        <dbReference type="EMBL" id="COX58083.1"/>
    </source>
</evidence>
<dbReference type="Gene3D" id="1.10.287.1060">
    <property type="entry name" value="ESAT-6-like"/>
    <property type="match status" value="1"/>
</dbReference>
<evidence type="ECO:0000313" key="22">
    <source>
        <dbReference type="Proteomes" id="UP000039217"/>
    </source>
</evidence>
<dbReference type="EMBL" id="CNFT01001357">
    <property type="protein sequence ID" value="CKT20412.1"/>
    <property type="molecule type" value="Genomic_DNA"/>
</dbReference>
<dbReference type="EMBL" id="CSBK01000734">
    <property type="protein sequence ID" value="COX83155.1"/>
    <property type="molecule type" value="Genomic_DNA"/>
</dbReference>
<evidence type="ECO:0000313" key="28">
    <source>
        <dbReference type="Proteomes" id="UP000256381"/>
    </source>
</evidence>
<evidence type="ECO:0000313" key="9">
    <source>
        <dbReference type="EMBL" id="AUS53105.1"/>
    </source>
</evidence>
<dbReference type="InterPro" id="IPR010310">
    <property type="entry name" value="T7SS_ESAT-6-like"/>
</dbReference>
<dbReference type="EMBL" id="CQQC01001000">
    <property type="protein sequence ID" value="CNV55875.1"/>
    <property type="molecule type" value="Genomic_DNA"/>
</dbReference>
<evidence type="ECO:0000256" key="3">
    <source>
        <dbReference type="ARBA" id="ARBA00023026"/>
    </source>
</evidence>
<evidence type="ECO:0000313" key="11">
    <source>
        <dbReference type="EMBL" id="CKT20412.1"/>
    </source>
</evidence>
<evidence type="ECO:0000313" key="23">
    <source>
        <dbReference type="Proteomes" id="UP000044938"/>
    </source>
</evidence>
<evidence type="ECO:0000256" key="7">
    <source>
        <dbReference type="RuleBase" id="RU362001"/>
    </source>
</evidence>
<evidence type="ECO:0000313" key="30">
    <source>
        <dbReference type="Proteomes" id="UP000671119"/>
    </source>
</evidence>
<dbReference type="Proteomes" id="UP000045842">
    <property type="component" value="Unassembled WGS sequence"/>
</dbReference>
<organism evidence="16 21">
    <name type="scientific">Mycobacterium tuberculosis</name>
    <dbReference type="NCBI Taxonomy" id="1773"/>
    <lineage>
        <taxon>Bacteria</taxon>
        <taxon>Bacillati</taxon>
        <taxon>Actinomycetota</taxon>
        <taxon>Actinomycetes</taxon>
        <taxon>Mycobacteriales</taxon>
        <taxon>Mycobacteriaceae</taxon>
        <taxon>Mycobacterium</taxon>
        <taxon>Mycobacterium tuberculosis complex</taxon>
    </lineage>
</organism>
<keyword evidence="3" id="KW-0843">Virulence</keyword>
<evidence type="ECO:0000313" key="16">
    <source>
        <dbReference type="EMBL" id="COX83155.1"/>
    </source>
</evidence>
<evidence type="ECO:0000313" key="24">
    <source>
        <dbReference type="Proteomes" id="UP000045842"/>
    </source>
</evidence>
<dbReference type="Proteomes" id="UP000038802">
    <property type="component" value="Unassembled WGS sequence"/>
</dbReference>
<accession>A0A045IM14</accession>
<evidence type="ECO:0000256" key="6">
    <source>
        <dbReference type="ARBA" id="ARBA00061289"/>
    </source>
</evidence>
<evidence type="ECO:0000313" key="17">
    <source>
        <dbReference type="EMBL" id="MBP0683833.1"/>
    </source>
</evidence>
<comment type="subcellular location">
    <subcellularLocation>
        <location evidence="1">Secreted</location>
    </subcellularLocation>
</comment>
<gene>
    <name evidence="16" type="primary">esxB</name>
    <name evidence="9" type="ORF">CAB90_04339</name>
    <name evidence="19" type="ORF">DKC2_4125</name>
    <name evidence="18" type="ORF">DSJ38_07150</name>
    <name evidence="10" type="ORF">ERS007657_03001</name>
    <name evidence="12" type="ORF">ERS007661_02693</name>
    <name evidence="13" type="ORF">ERS007679_04134</name>
    <name evidence="14" type="ORF">ERS007703_04789</name>
    <name evidence="15" type="ORF">ERS007720_04690</name>
    <name evidence="16" type="ORF">ERS007739_01776</name>
    <name evidence="11" type="ORF">ERS027659_04091</name>
    <name evidence="17" type="ORF">J8J21_11990</name>
</gene>
<evidence type="ECO:0000313" key="26">
    <source>
        <dbReference type="Proteomes" id="UP000050164"/>
    </source>
</evidence>
<dbReference type="Pfam" id="PF06013">
    <property type="entry name" value="WXG100"/>
    <property type="match status" value="1"/>
</dbReference>
<dbReference type="InterPro" id="IPR036689">
    <property type="entry name" value="ESAT-6-like_sf"/>
</dbReference>
<dbReference type="Proteomes" id="UP000300237">
    <property type="component" value="Chromosome"/>
</dbReference>
<dbReference type="SUPFAM" id="SSF140453">
    <property type="entry name" value="EsxAB dimer-like"/>
    <property type="match status" value="1"/>
</dbReference>
<comment type="similarity">
    <text evidence="6">Belongs to the WXG100 family. CFP-10 subfamily.</text>
</comment>
<dbReference type="EMBL" id="QTBD01000108">
    <property type="protein sequence ID" value="REQ54073.1"/>
    <property type="molecule type" value="Genomic_DNA"/>
</dbReference>
<dbReference type="FunFam" id="1.10.287.1060:FF:000008">
    <property type="entry name" value="ESAT-6-like protein"/>
    <property type="match status" value="1"/>
</dbReference>
<dbReference type="Proteomes" id="UP000236349">
    <property type="component" value="Chromosome"/>
</dbReference>
<dbReference type="SMR" id="A0A045IM14"/>
<dbReference type="EMBL" id="JAGIZI010000017">
    <property type="protein sequence ID" value="MBP0683833.1"/>
    <property type="molecule type" value="Genomic_DNA"/>
</dbReference>
<reference evidence="9 27" key="5">
    <citation type="submission" date="2017-10" db="EMBL/GenBank/DDBJ databases">
        <title>Clinical isolate obtained from a human patient with meningeal tuberculosis in michoacan, Mexico.</title>
        <authorList>
            <person name="Guillen-Nepita A.L."/>
            <person name="Negrete-Paz A.M."/>
            <person name="Vazquez-Marrufo G."/>
            <person name="Cruz-Hernandez A."/>
            <person name="Fresia P."/>
            <person name="Naya H."/>
            <person name="Vazquez-Garciduenas M.S."/>
        </authorList>
    </citation>
    <scope>NUCLEOTIDE SEQUENCE [LARGE SCALE GENOMIC DNA]</scope>
    <source>
        <strain evidence="27">Beijing/MYC004</strain>
        <strain evidence="9">MYC004</strain>
    </source>
</reference>
<dbReference type="STRING" id="115862.BBG46_20130"/>
<dbReference type="EMBL" id="CGCX01001310">
    <property type="protein sequence ID" value="CFR92541.1"/>
    <property type="molecule type" value="Genomic_DNA"/>
</dbReference>
<name>A0A045IM14_MYCTX</name>
<dbReference type="NCBIfam" id="TIGR03930">
    <property type="entry name" value="WXG100_ESAT6"/>
    <property type="match status" value="1"/>
</dbReference>
<keyword evidence="5" id="KW-0143">Chaperone</keyword>
<evidence type="ECO:0000313" key="20">
    <source>
        <dbReference type="Proteomes" id="UP000038802"/>
    </source>
</evidence>
<dbReference type="RefSeq" id="WP_003399940.1">
    <property type="nucleotide sequence ID" value="NZ_AP017901.1"/>
</dbReference>
<dbReference type="Proteomes" id="UP000039021">
    <property type="component" value="Unassembled WGS sequence"/>
</dbReference>
<dbReference type="GO" id="GO:0005576">
    <property type="term" value="C:extracellular region"/>
    <property type="evidence" value="ECO:0007669"/>
    <property type="project" value="UniProtKB-SubCell"/>
</dbReference>
<evidence type="ECO:0000313" key="10">
    <source>
        <dbReference type="EMBL" id="CFR92541.1"/>
    </source>
</evidence>
<reference evidence="19 29" key="7">
    <citation type="submission" date="2018-08" db="EMBL/GenBank/DDBJ databases">
        <authorList>
            <person name="Fokvardsen B D."/>
            <person name="Norman A."/>
        </authorList>
    </citation>
    <scope>NUCLEOTIDE SEQUENCE [LARGE SCALE GENOMIC DNA]</scope>
    <source>
        <strain evidence="19 29">DKC2</strain>
    </source>
</reference>
<evidence type="ECO:0000256" key="1">
    <source>
        <dbReference type="ARBA" id="ARBA00004613"/>
    </source>
</evidence>
<reference evidence="16" key="3">
    <citation type="submission" date="2015-03" db="EMBL/GenBank/DDBJ databases">
        <authorList>
            <consortium name="Pathogen Informatics"/>
            <person name="Murphy D."/>
        </authorList>
    </citation>
    <scope>NUCLEOTIDE SEQUENCE</scope>
    <source>
        <strain evidence="16">N09902308</strain>
    </source>
</reference>
<dbReference type="Proteomes" id="UP000256381">
    <property type="component" value="Unassembled WGS sequence"/>
</dbReference>
<keyword evidence="4" id="KW-0175">Coiled coil</keyword>
<evidence type="ECO:0000256" key="5">
    <source>
        <dbReference type="ARBA" id="ARBA00023186"/>
    </source>
</evidence>
<reference evidence="20 21" key="1">
    <citation type="submission" date="2015-03" db="EMBL/GenBank/DDBJ databases">
        <authorList>
            <consortium name="Pathogen Informatics"/>
        </authorList>
    </citation>
    <scope>NUCLEOTIDE SEQUENCE [LARGE SCALE GENOMIC DNA]</scope>
    <source>
        <strain evidence="11 26">Bir 185</strain>
        <strain evidence="10 25">C09601061</strain>
        <strain evidence="12 22">D00501624</strain>
        <strain evidence="13 24">G09801536</strain>
        <strain evidence="20">K00500041</strain>
        <strain evidence="15 23">M09401471</strain>
        <strain evidence="21">N09902308</strain>
    </source>
</reference>
<dbReference type="Proteomes" id="UP000671119">
    <property type="component" value="Unassembled WGS sequence"/>
</dbReference>
<evidence type="ECO:0000313" key="29">
    <source>
        <dbReference type="Proteomes" id="UP000300237"/>
    </source>
</evidence>
<evidence type="ECO:0000256" key="4">
    <source>
        <dbReference type="ARBA" id="ARBA00023054"/>
    </source>
</evidence>
<evidence type="ECO:0000256" key="2">
    <source>
        <dbReference type="ARBA" id="ARBA00022525"/>
    </source>
</evidence>
<dbReference type="Proteomes" id="UP000046680">
    <property type="component" value="Unassembled WGS sequence"/>
</dbReference>
<dbReference type="OMA" id="DISANIH"/>
<evidence type="ECO:0000313" key="21">
    <source>
        <dbReference type="Proteomes" id="UP000039021"/>
    </source>
</evidence>
<evidence type="ECO:0000313" key="25">
    <source>
        <dbReference type="Proteomes" id="UP000046680"/>
    </source>
</evidence>
<evidence type="ECO:0000256" key="8">
    <source>
        <dbReference type="SAM" id="MobiDB-lite"/>
    </source>
</evidence>
<proteinExistence type="inferred from homology"/>
<dbReference type="Proteomes" id="UP000050164">
    <property type="component" value="Unassembled WGS sequence"/>
</dbReference>
<dbReference type="EMBL" id="LR027516">
    <property type="protein sequence ID" value="VCU52204.1"/>
    <property type="molecule type" value="Genomic_DNA"/>
</dbReference>
<dbReference type="EMBL" id="CP024614">
    <property type="protein sequence ID" value="AUS53105.1"/>
    <property type="molecule type" value="Genomic_DNA"/>
</dbReference>
<dbReference type="GeneID" id="45427878"/>
<dbReference type="PATRIC" id="fig|1773.206.peg.253"/>
<evidence type="ECO:0000313" key="19">
    <source>
        <dbReference type="EMBL" id="VCU52204.1"/>
    </source>
</evidence>
<dbReference type="AlphaFoldDB" id="A0A045IM14"/>
<feature type="compositionally biased region" description="Polar residues" evidence="8">
    <location>
        <begin position="91"/>
        <end position="100"/>
    </location>
</feature>
<evidence type="ECO:0000313" key="27">
    <source>
        <dbReference type="Proteomes" id="UP000236349"/>
    </source>
</evidence>
<evidence type="ECO:0000313" key="13">
    <source>
        <dbReference type="EMBL" id="COW65610.1"/>
    </source>
</evidence>
<dbReference type="Proteomes" id="UP000039217">
    <property type="component" value="Unassembled WGS sequence"/>
</dbReference>
<dbReference type="Proteomes" id="UP000044938">
    <property type="component" value="Unassembled WGS sequence"/>
</dbReference>
<feature type="region of interest" description="Disordered" evidence="8">
    <location>
        <begin position="81"/>
        <end position="100"/>
    </location>
</feature>
<dbReference type="EMBL" id="CSAJ01001091">
    <property type="protein sequence ID" value="COX58083.1"/>
    <property type="molecule type" value="Genomic_DNA"/>
</dbReference>
<keyword evidence="2" id="KW-0964">Secreted</keyword>
<dbReference type="EMBL" id="CSAD01000939">
    <property type="protein sequence ID" value="COW65610.1"/>
    <property type="molecule type" value="Genomic_DNA"/>
</dbReference>